<dbReference type="InterPro" id="IPR013830">
    <property type="entry name" value="SGNH_hydro"/>
</dbReference>
<dbReference type="InterPro" id="IPR036514">
    <property type="entry name" value="SGNH_hydro_sf"/>
</dbReference>
<dbReference type="Gene3D" id="3.40.50.1110">
    <property type="entry name" value="SGNH hydrolase"/>
    <property type="match status" value="1"/>
</dbReference>
<sequence>MFDIGLRLVMLPILVAQGVRVRARALRLPEADGPRFGQLGDGPPLSILILGDSSAAGVGVGQQSQALSGQLAQSLGKHFKLDWRLVAQTGATTRSTLNTLNRLKPVPFDVIVTALGVNDVTHAVPRSLWVRQQQRLIDRLDTLYAPRLIYISGVPPLGDFPILPQPLRWSLGREAQRFNTALVRQAQLHPHVRHVPFNIPLKHSQLAEDGYHPGPEIYALWGKEMASRIISDWPDVAADARGSADIGVLKANTPQRV</sequence>
<dbReference type="CDD" id="cd01836">
    <property type="entry name" value="FeeA_FeeB_like"/>
    <property type="match status" value="1"/>
</dbReference>
<organism evidence="2">
    <name type="scientific">marine sediment metagenome</name>
    <dbReference type="NCBI Taxonomy" id="412755"/>
    <lineage>
        <taxon>unclassified sequences</taxon>
        <taxon>metagenomes</taxon>
        <taxon>ecological metagenomes</taxon>
    </lineage>
</organism>
<reference evidence="2" key="1">
    <citation type="journal article" date="2015" name="Nature">
        <title>Complex archaea that bridge the gap between prokaryotes and eukaryotes.</title>
        <authorList>
            <person name="Spang A."/>
            <person name="Saw J.H."/>
            <person name="Jorgensen S.L."/>
            <person name="Zaremba-Niedzwiedzka K."/>
            <person name="Martijn J."/>
            <person name="Lind A.E."/>
            <person name="van Eijk R."/>
            <person name="Schleper C."/>
            <person name="Guy L."/>
            <person name="Ettema T.J."/>
        </authorList>
    </citation>
    <scope>NUCLEOTIDE SEQUENCE</scope>
</reference>
<evidence type="ECO:0000259" key="1">
    <source>
        <dbReference type="Pfam" id="PF13472"/>
    </source>
</evidence>
<evidence type="ECO:0000313" key="2">
    <source>
        <dbReference type="EMBL" id="KKN29536.1"/>
    </source>
</evidence>
<protein>
    <recommendedName>
        <fullName evidence="1">SGNH hydrolase-type esterase domain-containing protein</fullName>
    </recommendedName>
</protein>
<accession>A0A0F9RX60</accession>
<dbReference type="AlphaFoldDB" id="A0A0F9RX60"/>
<dbReference type="SUPFAM" id="SSF52266">
    <property type="entry name" value="SGNH hydrolase"/>
    <property type="match status" value="1"/>
</dbReference>
<dbReference type="Pfam" id="PF13472">
    <property type="entry name" value="Lipase_GDSL_2"/>
    <property type="match status" value="1"/>
</dbReference>
<comment type="caution">
    <text evidence="2">The sequence shown here is derived from an EMBL/GenBank/DDBJ whole genome shotgun (WGS) entry which is preliminary data.</text>
</comment>
<proteinExistence type="predicted"/>
<name>A0A0F9RX60_9ZZZZ</name>
<feature type="domain" description="SGNH hydrolase-type esterase" evidence="1">
    <location>
        <begin position="49"/>
        <end position="220"/>
    </location>
</feature>
<dbReference type="EMBL" id="LAZR01002480">
    <property type="protein sequence ID" value="KKN29536.1"/>
    <property type="molecule type" value="Genomic_DNA"/>
</dbReference>
<gene>
    <name evidence="2" type="ORF">LCGC14_0843150</name>
</gene>